<reference evidence="5 6" key="1">
    <citation type="journal article" date="2014" name="PLoS Genet.">
        <title>Phylogenetically driven sequencing of extremely halophilic archaea reveals strategies for static and dynamic osmo-response.</title>
        <authorList>
            <person name="Becker E.A."/>
            <person name="Seitzer P.M."/>
            <person name="Tritt A."/>
            <person name="Larsen D."/>
            <person name="Krusor M."/>
            <person name="Yao A.I."/>
            <person name="Wu D."/>
            <person name="Madern D."/>
            <person name="Eisen J.A."/>
            <person name="Darling A.E."/>
            <person name="Facciotti M.T."/>
        </authorList>
    </citation>
    <scope>NUCLEOTIDE SEQUENCE [LARGE SCALE GENOMIC DNA]</scope>
    <source>
        <strain evidence="5 6">JCM 10989</strain>
    </source>
</reference>
<dbReference type="GO" id="GO:0046872">
    <property type="term" value="F:metal ion binding"/>
    <property type="evidence" value="ECO:0007669"/>
    <property type="project" value="UniProtKB-KW"/>
</dbReference>
<comment type="cofactor">
    <cofactor evidence="1">
        <name>Zn(2+)</name>
        <dbReference type="ChEBI" id="CHEBI:29105"/>
    </cofactor>
</comment>
<dbReference type="RefSeq" id="WP_006654895.1">
    <property type="nucleotide sequence ID" value="NZ_AOIM01000042.1"/>
</dbReference>
<keyword evidence="2" id="KW-0479">Metal-binding</keyword>
<dbReference type="AlphaFoldDB" id="L9ZP96"/>
<evidence type="ECO:0000313" key="5">
    <source>
        <dbReference type="EMBL" id="ELY87382.1"/>
    </source>
</evidence>
<dbReference type="PANTHER" id="PTHR12589">
    <property type="entry name" value="PYRUVOYL TETRAHYDROBIOPTERIN SYNTHASE"/>
    <property type="match status" value="1"/>
</dbReference>
<dbReference type="STRING" id="1227493.C483_18873"/>
<dbReference type="OrthoDB" id="6529at2157"/>
<organism evidence="5 6">
    <name type="scientific">Natrialba hulunbeirensis JCM 10989</name>
    <dbReference type="NCBI Taxonomy" id="1227493"/>
    <lineage>
        <taxon>Archaea</taxon>
        <taxon>Methanobacteriati</taxon>
        <taxon>Methanobacteriota</taxon>
        <taxon>Stenosarchaea group</taxon>
        <taxon>Halobacteria</taxon>
        <taxon>Halobacteriales</taxon>
        <taxon>Natrialbaceae</taxon>
        <taxon>Natrialba</taxon>
    </lineage>
</organism>
<dbReference type="PATRIC" id="fig|1227493.4.peg.3798"/>
<dbReference type="Pfam" id="PF01242">
    <property type="entry name" value="PTPS"/>
    <property type="match status" value="1"/>
</dbReference>
<dbReference type="SUPFAM" id="SSF55620">
    <property type="entry name" value="Tetrahydrobiopterin biosynthesis enzymes-like"/>
    <property type="match status" value="1"/>
</dbReference>
<evidence type="ECO:0000256" key="4">
    <source>
        <dbReference type="ARBA" id="ARBA00023239"/>
    </source>
</evidence>
<dbReference type="InterPro" id="IPR007115">
    <property type="entry name" value="6-PTP_synth/QueD"/>
</dbReference>
<name>L9ZP96_9EURY</name>
<dbReference type="PANTHER" id="PTHR12589:SF7">
    <property type="entry name" value="6-PYRUVOYL TETRAHYDROBIOPTERIN SYNTHASE"/>
    <property type="match status" value="1"/>
</dbReference>
<keyword evidence="6" id="KW-1185">Reference proteome</keyword>
<keyword evidence="3" id="KW-0862">Zinc</keyword>
<dbReference type="GO" id="GO:0016829">
    <property type="term" value="F:lyase activity"/>
    <property type="evidence" value="ECO:0007669"/>
    <property type="project" value="UniProtKB-KW"/>
</dbReference>
<evidence type="ECO:0000313" key="6">
    <source>
        <dbReference type="Proteomes" id="UP000011519"/>
    </source>
</evidence>
<dbReference type="Gene3D" id="3.30.479.10">
    <property type="entry name" value="6-pyruvoyl tetrahydropterin synthase/QueD"/>
    <property type="match status" value="1"/>
</dbReference>
<evidence type="ECO:0000256" key="2">
    <source>
        <dbReference type="ARBA" id="ARBA00022723"/>
    </source>
</evidence>
<gene>
    <name evidence="5" type="ORF">C483_18873</name>
</gene>
<evidence type="ECO:0000256" key="3">
    <source>
        <dbReference type="ARBA" id="ARBA00022833"/>
    </source>
</evidence>
<accession>L9ZP96</accession>
<dbReference type="EMBL" id="AOIM01000042">
    <property type="protein sequence ID" value="ELY87382.1"/>
    <property type="molecule type" value="Genomic_DNA"/>
</dbReference>
<dbReference type="Proteomes" id="UP000011519">
    <property type="component" value="Unassembled WGS sequence"/>
</dbReference>
<dbReference type="InterPro" id="IPR038418">
    <property type="entry name" value="6-PTP_synth/QueD_sf"/>
</dbReference>
<evidence type="ECO:0000256" key="1">
    <source>
        <dbReference type="ARBA" id="ARBA00001947"/>
    </source>
</evidence>
<protein>
    <submittedName>
        <fullName evidence="5">6-pyruvoyl-tetrahydropterin synthase</fullName>
    </submittedName>
</protein>
<keyword evidence="4" id="KW-0456">Lyase</keyword>
<comment type="caution">
    <text evidence="5">The sequence shown here is derived from an EMBL/GenBank/DDBJ whole genome shotgun (WGS) entry which is preliminary data.</text>
</comment>
<sequence>MYAVSVSRSVIAQHFLTVPDPGPEGQLHSHHFTVEATLRGSELDTHEYLVDIDDLVAAMDRTAAFYSDRTLNDLPAFEDANPSAERFARVFGDRLLESLSLPETVSELRIVVQEDEVARVAHERTV</sequence>
<proteinExistence type="predicted"/>